<name>A0ACB8EEG9_9SAUR</name>
<comment type="caution">
    <text evidence="1">The sequence shown here is derived from an EMBL/GenBank/DDBJ whole genome shotgun (WGS) entry which is preliminary data.</text>
</comment>
<reference evidence="1" key="1">
    <citation type="submission" date="2021-08" db="EMBL/GenBank/DDBJ databases">
        <title>The first chromosome-level gecko genome reveals the dynamic sex chromosomes of Neotropical dwarf geckos (Sphaerodactylidae: Sphaerodactylus).</title>
        <authorList>
            <person name="Pinto B.J."/>
            <person name="Keating S.E."/>
            <person name="Gamble T."/>
        </authorList>
    </citation>
    <scope>NUCLEOTIDE SEQUENCE</scope>
    <source>
        <strain evidence="1">TG3544</strain>
    </source>
</reference>
<accession>A0ACB8EEG9</accession>
<keyword evidence="2" id="KW-1185">Reference proteome</keyword>
<organism evidence="1 2">
    <name type="scientific">Sphaerodactylus townsendi</name>
    <dbReference type="NCBI Taxonomy" id="933632"/>
    <lineage>
        <taxon>Eukaryota</taxon>
        <taxon>Metazoa</taxon>
        <taxon>Chordata</taxon>
        <taxon>Craniata</taxon>
        <taxon>Vertebrata</taxon>
        <taxon>Euteleostomi</taxon>
        <taxon>Lepidosauria</taxon>
        <taxon>Squamata</taxon>
        <taxon>Bifurcata</taxon>
        <taxon>Gekkota</taxon>
        <taxon>Sphaerodactylidae</taxon>
        <taxon>Sphaerodactylus</taxon>
    </lineage>
</organism>
<evidence type="ECO:0000313" key="1">
    <source>
        <dbReference type="EMBL" id="KAH7990800.1"/>
    </source>
</evidence>
<dbReference type="Proteomes" id="UP000827872">
    <property type="component" value="Linkage Group LG16"/>
</dbReference>
<gene>
    <name evidence="1" type="ORF">K3G42_011600</name>
</gene>
<proteinExistence type="predicted"/>
<protein>
    <submittedName>
        <fullName evidence="1">Uncharacterized protein</fullName>
    </submittedName>
</protein>
<dbReference type="EMBL" id="CM037629">
    <property type="protein sequence ID" value="KAH7990800.1"/>
    <property type="molecule type" value="Genomic_DNA"/>
</dbReference>
<evidence type="ECO:0000313" key="2">
    <source>
        <dbReference type="Proteomes" id="UP000827872"/>
    </source>
</evidence>
<sequence length="215" mass="23572">MHTHNKFQAHDLSEIFCFEKVKARKKLSAPLAQRPGITSFQTTAHAETEQVGSSARKLFSRIRSDQSDLLKPGAAELLITEDKSAQGSDQRLSRIPLTRADNPAVPLDRDRVHNPTVHTEQALAATGQDHSTESRSGPTGTLVSGGVLLMARSLRTDSFRKLGTIPPTVRNTVFHPTAEAASSQDGTCLVRHRHTQGGNRELQDRHELVHLVSLP</sequence>